<dbReference type="InterPro" id="IPR012795">
    <property type="entry name" value="tRNA_Ile_lys_synt_N"/>
</dbReference>
<protein>
    <recommendedName>
        <fullName evidence="6">tRNA(Ile)-lysidine synthase</fullName>
        <ecNumber evidence="6">6.3.4.19</ecNumber>
    </recommendedName>
    <alternativeName>
        <fullName evidence="6">tRNA(Ile)-2-lysyl-cytidine synthase</fullName>
    </alternativeName>
    <alternativeName>
        <fullName evidence="6">tRNA(Ile)-lysidine synthetase</fullName>
    </alternativeName>
</protein>
<dbReference type="CDD" id="cd01992">
    <property type="entry name" value="TilS_N"/>
    <property type="match status" value="1"/>
</dbReference>
<evidence type="ECO:0000256" key="6">
    <source>
        <dbReference type="HAMAP-Rule" id="MF_01161"/>
    </source>
</evidence>
<sequence>MRAADAQLPFGGEELDRLFLPFQCHARVLLAVSGGPDSTALLLLAHAWRAGRAAGPDLSVATVDHRLRPESAAEARSVGAVCRRLGLSHAVLDWMGEKPRSGIPAAARAARYGLLARHAASRGATALALAHTRDDQAETVLLRLARGSGLAGLAAMRPVSRMGALALVRPFLDIPKARLVAEVRRAGVDFAEDPGNRDPRFTRPRLRAIAAALAAEGLDAPRLAAFARRAARADAALATLAEEAAARCRAMRPDGTLAFDGAGFAALPEEISLRVLLDAVRAQATEGEPELGKAERLHAGLLAALGRGARFGRTLAGAQITHAAGTIRVRPAPPREKCSGSQIRRDVDTHPWQATTRHLD</sequence>
<dbReference type="InterPro" id="IPR012094">
    <property type="entry name" value="tRNA_Ile_lys_synt"/>
</dbReference>
<comment type="subcellular location">
    <subcellularLocation>
        <location evidence="6">Cytoplasm</location>
    </subcellularLocation>
</comment>
<feature type="binding site" evidence="6">
    <location>
        <begin position="33"/>
        <end position="38"/>
    </location>
    <ligand>
        <name>ATP</name>
        <dbReference type="ChEBI" id="CHEBI:30616"/>
    </ligand>
</feature>
<dbReference type="PANTHER" id="PTHR43033">
    <property type="entry name" value="TRNA(ILE)-LYSIDINE SYNTHASE-RELATED"/>
    <property type="match status" value="1"/>
</dbReference>
<keyword evidence="3 6" id="KW-0547">Nucleotide-binding</keyword>
<dbReference type="InterPro" id="IPR011063">
    <property type="entry name" value="TilS/TtcA_N"/>
</dbReference>
<comment type="catalytic activity">
    <reaction evidence="5 6">
        <text>cytidine(34) in tRNA(Ile2) + L-lysine + ATP = lysidine(34) in tRNA(Ile2) + AMP + diphosphate + H(+)</text>
        <dbReference type="Rhea" id="RHEA:43744"/>
        <dbReference type="Rhea" id="RHEA-COMP:10625"/>
        <dbReference type="Rhea" id="RHEA-COMP:10670"/>
        <dbReference type="ChEBI" id="CHEBI:15378"/>
        <dbReference type="ChEBI" id="CHEBI:30616"/>
        <dbReference type="ChEBI" id="CHEBI:32551"/>
        <dbReference type="ChEBI" id="CHEBI:33019"/>
        <dbReference type="ChEBI" id="CHEBI:82748"/>
        <dbReference type="ChEBI" id="CHEBI:83665"/>
        <dbReference type="ChEBI" id="CHEBI:456215"/>
        <dbReference type="EC" id="6.3.4.19"/>
    </reaction>
</comment>
<proteinExistence type="inferred from homology"/>
<dbReference type="Pfam" id="PF01171">
    <property type="entry name" value="ATP_bind_3"/>
    <property type="match status" value="1"/>
</dbReference>
<dbReference type="PANTHER" id="PTHR43033:SF1">
    <property type="entry name" value="TRNA(ILE)-LYSIDINE SYNTHASE-RELATED"/>
    <property type="match status" value="1"/>
</dbReference>
<dbReference type="EC" id="6.3.4.19" evidence="6"/>
<dbReference type="GO" id="GO:0032267">
    <property type="term" value="F:tRNA(Ile)-lysidine synthase activity"/>
    <property type="evidence" value="ECO:0007669"/>
    <property type="project" value="UniProtKB-EC"/>
</dbReference>
<keyword evidence="1 6" id="KW-0436">Ligase</keyword>
<dbReference type="OrthoDB" id="9807403at2"/>
<dbReference type="SUPFAM" id="SSF52402">
    <property type="entry name" value="Adenine nucleotide alpha hydrolases-like"/>
    <property type="match status" value="1"/>
</dbReference>
<comment type="similarity">
    <text evidence="6">Belongs to the tRNA(Ile)-lysidine synthase family.</text>
</comment>
<keyword evidence="10" id="KW-1185">Reference proteome</keyword>
<comment type="caution">
    <text evidence="9">The sequence shown here is derived from an EMBL/GenBank/DDBJ whole genome shotgun (WGS) entry which is preliminary data.</text>
</comment>
<dbReference type="AlphaFoldDB" id="A0A4R3LYZ0"/>
<comment type="domain">
    <text evidence="6">The N-terminal region contains the highly conserved SGGXDS motif, predicted to be a P-loop motif involved in ATP binding.</text>
</comment>
<evidence type="ECO:0000313" key="10">
    <source>
        <dbReference type="Proteomes" id="UP000294664"/>
    </source>
</evidence>
<feature type="region of interest" description="Disordered" evidence="7">
    <location>
        <begin position="331"/>
        <end position="360"/>
    </location>
</feature>
<organism evidence="9 10">
    <name type="scientific">Aquabacter spiritensis</name>
    <dbReference type="NCBI Taxonomy" id="933073"/>
    <lineage>
        <taxon>Bacteria</taxon>
        <taxon>Pseudomonadati</taxon>
        <taxon>Pseudomonadota</taxon>
        <taxon>Alphaproteobacteria</taxon>
        <taxon>Hyphomicrobiales</taxon>
        <taxon>Xanthobacteraceae</taxon>
        <taxon>Aquabacter</taxon>
    </lineage>
</organism>
<dbReference type="InterPro" id="IPR014729">
    <property type="entry name" value="Rossmann-like_a/b/a_fold"/>
</dbReference>
<accession>A0A4R3LYZ0</accession>
<dbReference type="Gene3D" id="3.40.50.620">
    <property type="entry name" value="HUPs"/>
    <property type="match status" value="1"/>
</dbReference>
<keyword evidence="2 6" id="KW-0819">tRNA processing</keyword>
<comment type="function">
    <text evidence="6">Ligates lysine onto the cytidine present at position 34 of the AUA codon-specific tRNA(Ile) that contains the anticodon CAU, in an ATP-dependent manner. Cytidine is converted to lysidine, thus changing the amino acid specificity of the tRNA from methionine to isoleucine.</text>
</comment>
<evidence type="ECO:0000256" key="4">
    <source>
        <dbReference type="ARBA" id="ARBA00022840"/>
    </source>
</evidence>
<evidence type="ECO:0000256" key="2">
    <source>
        <dbReference type="ARBA" id="ARBA00022694"/>
    </source>
</evidence>
<evidence type="ECO:0000256" key="1">
    <source>
        <dbReference type="ARBA" id="ARBA00022598"/>
    </source>
</evidence>
<dbReference type="GO" id="GO:0005737">
    <property type="term" value="C:cytoplasm"/>
    <property type="evidence" value="ECO:0007669"/>
    <property type="project" value="UniProtKB-SubCell"/>
</dbReference>
<dbReference type="GO" id="GO:0005524">
    <property type="term" value="F:ATP binding"/>
    <property type="evidence" value="ECO:0007669"/>
    <property type="project" value="UniProtKB-UniRule"/>
</dbReference>
<feature type="domain" description="tRNA(Ile)-lysidine/2-thiocytidine synthase N-terminal" evidence="8">
    <location>
        <begin position="28"/>
        <end position="208"/>
    </location>
</feature>
<feature type="compositionally biased region" description="Basic and acidic residues" evidence="7">
    <location>
        <begin position="333"/>
        <end position="349"/>
    </location>
</feature>
<gene>
    <name evidence="6" type="primary">tilS</name>
    <name evidence="9" type="ORF">EDC64_108113</name>
</gene>
<evidence type="ECO:0000256" key="7">
    <source>
        <dbReference type="SAM" id="MobiDB-lite"/>
    </source>
</evidence>
<dbReference type="EMBL" id="SMAI01000008">
    <property type="protein sequence ID" value="TCT03947.1"/>
    <property type="molecule type" value="Genomic_DNA"/>
</dbReference>
<dbReference type="Proteomes" id="UP000294664">
    <property type="component" value="Unassembled WGS sequence"/>
</dbReference>
<evidence type="ECO:0000313" key="9">
    <source>
        <dbReference type="EMBL" id="TCT03947.1"/>
    </source>
</evidence>
<evidence type="ECO:0000256" key="3">
    <source>
        <dbReference type="ARBA" id="ARBA00022741"/>
    </source>
</evidence>
<dbReference type="RefSeq" id="WP_132032250.1">
    <property type="nucleotide sequence ID" value="NZ_SMAI01000008.1"/>
</dbReference>
<reference evidence="9 10" key="1">
    <citation type="submission" date="2019-03" db="EMBL/GenBank/DDBJ databases">
        <title>Genomic Encyclopedia of Type Strains, Phase IV (KMG-IV): sequencing the most valuable type-strain genomes for metagenomic binning, comparative biology and taxonomic classification.</title>
        <authorList>
            <person name="Goeker M."/>
        </authorList>
    </citation>
    <scope>NUCLEOTIDE SEQUENCE [LARGE SCALE GENOMIC DNA]</scope>
    <source>
        <strain evidence="9 10">DSM 9035</strain>
    </source>
</reference>
<name>A0A4R3LYZ0_9HYPH</name>
<evidence type="ECO:0000256" key="5">
    <source>
        <dbReference type="ARBA" id="ARBA00048539"/>
    </source>
</evidence>
<dbReference type="NCBIfam" id="TIGR02432">
    <property type="entry name" value="lysidine_TilS_N"/>
    <property type="match status" value="1"/>
</dbReference>
<keyword evidence="4 6" id="KW-0067">ATP-binding</keyword>
<dbReference type="HAMAP" id="MF_01161">
    <property type="entry name" value="tRNA_Ile_lys_synt"/>
    <property type="match status" value="1"/>
</dbReference>
<keyword evidence="6" id="KW-0963">Cytoplasm</keyword>
<dbReference type="GO" id="GO:0006400">
    <property type="term" value="P:tRNA modification"/>
    <property type="evidence" value="ECO:0007669"/>
    <property type="project" value="UniProtKB-UniRule"/>
</dbReference>
<evidence type="ECO:0000259" key="8">
    <source>
        <dbReference type="Pfam" id="PF01171"/>
    </source>
</evidence>